<sequence>EGQFRETVVKEVFMPLVQEVIKGGFFKAELESLHLPSLQKAKNGSLSQNFFVFINLSSLKTLNSYCSFSNCPNLKHFIALKLQNLNDCCFQNCTNLETVLTPNATISDCAFENCHELKTVLALEGDFWCECQNCPRCNGTLQQCIENGKKYAQSQEYKILLRQEHIDEMFVKYQPKMIQID</sequence>
<name>A0A146K543_9EUKA</name>
<dbReference type="Pfam" id="PF13306">
    <property type="entry name" value="LRR_5"/>
    <property type="match status" value="1"/>
</dbReference>
<gene>
    <name evidence="1" type="ORF">TPC1_20092</name>
</gene>
<accession>A0A146K543</accession>
<dbReference type="AlphaFoldDB" id="A0A146K543"/>
<feature type="non-terminal residue" evidence="1">
    <location>
        <position position="1"/>
    </location>
</feature>
<reference evidence="1" key="1">
    <citation type="submission" date="2015-07" db="EMBL/GenBank/DDBJ databases">
        <title>Adaptation to a free-living lifestyle via gene acquisitions in the diplomonad Trepomonas sp. PC1.</title>
        <authorList>
            <person name="Xu F."/>
            <person name="Jerlstrom-Hultqvist J."/>
            <person name="Kolisko M."/>
            <person name="Simpson A.G.B."/>
            <person name="Roger A.J."/>
            <person name="Svard S.G."/>
            <person name="Andersson J.O."/>
        </authorList>
    </citation>
    <scope>NUCLEOTIDE SEQUENCE</scope>
    <source>
        <strain evidence="1">PC1</strain>
    </source>
</reference>
<organism evidence="1">
    <name type="scientific">Trepomonas sp. PC1</name>
    <dbReference type="NCBI Taxonomy" id="1076344"/>
    <lineage>
        <taxon>Eukaryota</taxon>
        <taxon>Metamonada</taxon>
        <taxon>Diplomonadida</taxon>
        <taxon>Hexamitidae</taxon>
        <taxon>Hexamitinae</taxon>
        <taxon>Trepomonas</taxon>
    </lineage>
</organism>
<dbReference type="InterPro" id="IPR026906">
    <property type="entry name" value="LRR_5"/>
</dbReference>
<dbReference type="SUPFAM" id="SSF52058">
    <property type="entry name" value="L domain-like"/>
    <property type="match status" value="1"/>
</dbReference>
<evidence type="ECO:0000313" key="1">
    <source>
        <dbReference type="EMBL" id="JAP90609.1"/>
    </source>
</evidence>
<protein>
    <submittedName>
        <fullName evidence="1">Leucine rich repeats-containing protein</fullName>
    </submittedName>
</protein>
<dbReference type="Gene3D" id="3.80.10.10">
    <property type="entry name" value="Ribonuclease Inhibitor"/>
    <property type="match status" value="1"/>
</dbReference>
<proteinExistence type="predicted"/>
<dbReference type="InterPro" id="IPR032675">
    <property type="entry name" value="LRR_dom_sf"/>
</dbReference>
<feature type="non-terminal residue" evidence="1">
    <location>
        <position position="181"/>
    </location>
</feature>
<dbReference type="EMBL" id="GDID01005997">
    <property type="protein sequence ID" value="JAP90609.1"/>
    <property type="molecule type" value="Transcribed_RNA"/>
</dbReference>